<evidence type="ECO:0000313" key="1">
    <source>
        <dbReference type="EMBL" id="GBO40099.1"/>
    </source>
</evidence>
<gene>
    <name evidence="1" type="ORF">AVEN_42036_1</name>
</gene>
<dbReference type="Proteomes" id="UP000499080">
    <property type="component" value="Unassembled WGS sequence"/>
</dbReference>
<dbReference type="AlphaFoldDB" id="A0A4Y2WSA9"/>
<reference evidence="1 2" key="1">
    <citation type="journal article" date="2019" name="Sci. Rep.">
        <title>Orb-weaving spider Araneus ventricosus genome elucidates the spidroin gene catalogue.</title>
        <authorList>
            <person name="Kono N."/>
            <person name="Nakamura H."/>
            <person name="Ohtoshi R."/>
            <person name="Moran D.A.P."/>
            <person name="Shinohara A."/>
            <person name="Yoshida Y."/>
            <person name="Fujiwara M."/>
            <person name="Mori M."/>
            <person name="Tomita M."/>
            <person name="Arakawa K."/>
        </authorList>
    </citation>
    <scope>NUCLEOTIDE SEQUENCE [LARGE SCALE GENOMIC DNA]</scope>
</reference>
<name>A0A4Y2WSA9_ARAVE</name>
<organism evidence="1 2">
    <name type="scientific">Araneus ventricosus</name>
    <name type="common">Orbweaver spider</name>
    <name type="synonym">Epeira ventricosa</name>
    <dbReference type="NCBI Taxonomy" id="182803"/>
    <lineage>
        <taxon>Eukaryota</taxon>
        <taxon>Metazoa</taxon>
        <taxon>Ecdysozoa</taxon>
        <taxon>Arthropoda</taxon>
        <taxon>Chelicerata</taxon>
        <taxon>Arachnida</taxon>
        <taxon>Araneae</taxon>
        <taxon>Araneomorphae</taxon>
        <taxon>Entelegynae</taxon>
        <taxon>Araneoidea</taxon>
        <taxon>Araneidae</taxon>
        <taxon>Araneus</taxon>
    </lineage>
</organism>
<comment type="caution">
    <text evidence="1">The sequence shown here is derived from an EMBL/GenBank/DDBJ whole genome shotgun (WGS) entry which is preliminary data.</text>
</comment>
<accession>A0A4Y2WSA9</accession>
<keyword evidence="2" id="KW-1185">Reference proteome</keyword>
<evidence type="ECO:0000313" key="2">
    <source>
        <dbReference type="Proteomes" id="UP000499080"/>
    </source>
</evidence>
<protein>
    <submittedName>
        <fullName evidence="1">Uncharacterized protein</fullName>
    </submittedName>
</protein>
<sequence>MNSYNVDKRKAFSIGAEKHGVNVFPQNEIEHFECCDNDVITSGEYDCVGNSRHQSFSLILKILEDKFGLCCLKTTLDIERLKPRWLYGSLDFGIGGSRCDSDS</sequence>
<proteinExistence type="predicted"/>
<dbReference type="EMBL" id="BGPR01065278">
    <property type="protein sequence ID" value="GBO40099.1"/>
    <property type="molecule type" value="Genomic_DNA"/>
</dbReference>